<evidence type="ECO:0000313" key="1">
    <source>
        <dbReference type="EMBL" id="UUX48059.1"/>
    </source>
</evidence>
<accession>A0A9J7AK64</accession>
<name>A0A9J7AK64_9PROT</name>
<dbReference type="Proteomes" id="UP001060336">
    <property type="component" value="Chromosome"/>
</dbReference>
<reference evidence="1" key="1">
    <citation type="submission" date="2022-08" db="EMBL/GenBank/DDBJ databases">
        <title>Nisaea acidiphila sp. nov., isolated from a marine algal debris and emended description of the genus Nisaea Urios et al. 2008.</title>
        <authorList>
            <person name="Kwon K."/>
        </authorList>
    </citation>
    <scope>NUCLEOTIDE SEQUENCE</scope>
    <source>
        <strain evidence="1">MEBiC11861</strain>
    </source>
</reference>
<dbReference type="AlphaFoldDB" id="A0A9J7AK64"/>
<sequence length="347" mass="39365">MSETLLQSATTRKTIDREDRDSINTFACAALPVRSKGLFRLRLIKNVRLETRVEAFRGTGTGSGQFDIDELPHYVDPGQDLTRHDVPMLKKVGQLPAFDCYSLRRAVRSSGIDVDATEVLSLSDEKKRELAGHMRNLTRPLVHHVFGDENLDITDPRNLRDIMQMADKDKARKNLAQLSAVLETDLDGLPELLEDYGDAFLSLGYYRSYLNLIIPRVKELHGWIEEAGERGSFRQGDPAMKRLKQVSGAIDLIMKSVTERFRRFDGTAAFDWEKLTLNEFRTSRDLILAHQSSLAEVLCGLTVKVYEWRSRFAKPNVGIQQRVDFVQSDLFPGLDHLLKVESGAPNF</sequence>
<organism evidence="1 2">
    <name type="scientific">Nisaea acidiphila</name>
    <dbReference type="NCBI Taxonomy" id="1862145"/>
    <lineage>
        <taxon>Bacteria</taxon>
        <taxon>Pseudomonadati</taxon>
        <taxon>Pseudomonadota</taxon>
        <taxon>Alphaproteobacteria</taxon>
        <taxon>Rhodospirillales</taxon>
        <taxon>Thalassobaculaceae</taxon>
        <taxon>Nisaea</taxon>
    </lineage>
</organism>
<gene>
    <name evidence="1" type="ORF">NUH88_11575</name>
</gene>
<evidence type="ECO:0000313" key="2">
    <source>
        <dbReference type="Proteomes" id="UP001060336"/>
    </source>
</evidence>
<dbReference type="KEGG" id="naci:NUH88_11575"/>
<dbReference type="RefSeq" id="WP_257766567.1">
    <property type="nucleotide sequence ID" value="NZ_CP102480.1"/>
</dbReference>
<proteinExistence type="predicted"/>
<dbReference type="EMBL" id="CP102480">
    <property type="protein sequence ID" value="UUX48059.1"/>
    <property type="molecule type" value="Genomic_DNA"/>
</dbReference>
<keyword evidence="2" id="KW-1185">Reference proteome</keyword>
<protein>
    <submittedName>
        <fullName evidence="1">Uncharacterized protein</fullName>
    </submittedName>
</protein>